<dbReference type="CDD" id="cd22086">
    <property type="entry name" value="F-box_EMI"/>
    <property type="match status" value="1"/>
</dbReference>
<dbReference type="InParanoid" id="A7SPE7"/>
<protein>
    <recommendedName>
        <fullName evidence="7">ZBR-type domain-containing protein</fullName>
    </recommendedName>
</protein>
<evidence type="ECO:0000256" key="1">
    <source>
        <dbReference type="ARBA" id="ARBA00004906"/>
    </source>
</evidence>
<evidence type="ECO:0000313" key="9">
    <source>
        <dbReference type="Proteomes" id="UP000001593"/>
    </source>
</evidence>
<dbReference type="Gene3D" id="1.20.1280.50">
    <property type="match status" value="1"/>
</dbReference>
<dbReference type="PROSITE" id="PS51872">
    <property type="entry name" value="ZF_ZBR"/>
    <property type="match status" value="1"/>
</dbReference>
<proteinExistence type="predicted"/>
<dbReference type="STRING" id="45351.A7SPE7"/>
<keyword evidence="3" id="KW-0863">Zinc-finger</keyword>
<dbReference type="UniPathway" id="UPA00143"/>
<dbReference type="PhylomeDB" id="A7SPE7"/>
<comment type="pathway">
    <text evidence="1">Protein modification; protein ubiquitination.</text>
</comment>
<dbReference type="Pfam" id="PF00646">
    <property type="entry name" value="F-box"/>
    <property type="match status" value="1"/>
</dbReference>
<dbReference type="InterPro" id="IPR036047">
    <property type="entry name" value="F-box-like_dom_sf"/>
</dbReference>
<evidence type="ECO:0000256" key="5">
    <source>
        <dbReference type="ARBA" id="ARBA00022833"/>
    </source>
</evidence>
<evidence type="ECO:0000256" key="6">
    <source>
        <dbReference type="SAM" id="MobiDB-lite"/>
    </source>
</evidence>
<dbReference type="KEGG" id="nve:5505769"/>
<dbReference type="Gene3D" id="2.20.25.20">
    <property type="match status" value="1"/>
</dbReference>
<keyword evidence="4" id="KW-0833">Ubl conjugation pathway</keyword>
<evidence type="ECO:0000259" key="7">
    <source>
        <dbReference type="PROSITE" id="PS51872"/>
    </source>
</evidence>
<dbReference type="EMBL" id="DS469732">
    <property type="protein sequence ID" value="EDO34424.1"/>
    <property type="molecule type" value="Genomic_DNA"/>
</dbReference>
<dbReference type="Proteomes" id="UP000001593">
    <property type="component" value="Unassembled WGS sequence"/>
</dbReference>
<organism evidence="8 9">
    <name type="scientific">Nematostella vectensis</name>
    <name type="common">Starlet sea anemone</name>
    <dbReference type="NCBI Taxonomy" id="45351"/>
    <lineage>
        <taxon>Eukaryota</taxon>
        <taxon>Metazoa</taxon>
        <taxon>Cnidaria</taxon>
        <taxon>Anthozoa</taxon>
        <taxon>Hexacorallia</taxon>
        <taxon>Actiniaria</taxon>
        <taxon>Edwardsiidae</taxon>
        <taxon>Nematostella</taxon>
    </lineage>
</organism>
<reference evidence="8 9" key="1">
    <citation type="journal article" date="2007" name="Science">
        <title>Sea anemone genome reveals ancestral eumetazoan gene repertoire and genomic organization.</title>
        <authorList>
            <person name="Putnam N.H."/>
            <person name="Srivastava M."/>
            <person name="Hellsten U."/>
            <person name="Dirks B."/>
            <person name="Chapman J."/>
            <person name="Salamov A."/>
            <person name="Terry A."/>
            <person name="Shapiro H."/>
            <person name="Lindquist E."/>
            <person name="Kapitonov V.V."/>
            <person name="Jurka J."/>
            <person name="Genikhovich G."/>
            <person name="Grigoriev I.V."/>
            <person name="Lucas S.M."/>
            <person name="Steele R.E."/>
            <person name="Finnerty J.R."/>
            <person name="Technau U."/>
            <person name="Martindale M.Q."/>
            <person name="Rokhsar D.S."/>
        </authorList>
    </citation>
    <scope>NUCLEOTIDE SEQUENCE [LARGE SCALE GENOMIC DNA]</scope>
    <source>
        <strain evidence="9">CH2 X CH6</strain>
    </source>
</reference>
<evidence type="ECO:0000256" key="3">
    <source>
        <dbReference type="ARBA" id="ARBA00022771"/>
    </source>
</evidence>
<dbReference type="SUPFAM" id="SSF81383">
    <property type="entry name" value="F-box domain"/>
    <property type="match status" value="1"/>
</dbReference>
<dbReference type="InterPro" id="IPR047147">
    <property type="entry name" value="FBX5_43"/>
</dbReference>
<feature type="region of interest" description="Disordered" evidence="6">
    <location>
        <begin position="304"/>
        <end position="327"/>
    </location>
</feature>
<keyword evidence="9" id="KW-1185">Reference proteome</keyword>
<evidence type="ECO:0000313" key="8">
    <source>
        <dbReference type="EMBL" id="EDO34424.1"/>
    </source>
</evidence>
<dbReference type="OMA" id="CICERCG"/>
<keyword evidence="5" id="KW-0862">Zinc</keyword>
<dbReference type="SUPFAM" id="SSF57850">
    <property type="entry name" value="RING/U-box"/>
    <property type="match status" value="1"/>
</dbReference>
<dbReference type="AlphaFoldDB" id="A7SPE7"/>
<sequence>MQKYRASTSKQCENHYCDHSKRTMEHSYTQSSCFFTPESAEKAKDMKDFGRVTPIFGLTSSVFLSPPSSSERSPVPNFKNLDDVPRLDLQTEESDQESRISKSCSSRSSLLPEDRIIGKHVSDKIDIISELLTLGADRICYKICHKLGDSDLIRFASVCQRWRQFVEDFLSDRWRSHLRERRQYCTLKGKENLGTPQSSKDHPRPRIPLLTIDMNTAKSISQVVSITESSAVTTEMFVNPQTPVSERRLCPRCTSPSNYTQVQNVAQCICERCGNEFCPYCLRDIENHTSESCQELRTAPEEKRQLRTRKAKKNQASKRIRDSLRRL</sequence>
<dbReference type="GO" id="GO:0007088">
    <property type="term" value="P:regulation of mitotic nuclear division"/>
    <property type="evidence" value="ECO:0007669"/>
    <property type="project" value="InterPro"/>
</dbReference>
<feature type="compositionally biased region" description="Basic residues" evidence="6">
    <location>
        <begin position="306"/>
        <end position="318"/>
    </location>
</feature>
<dbReference type="GO" id="GO:0008270">
    <property type="term" value="F:zinc ion binding"/>
    <property type="evidence" value="ECO:0007669"/>
    <property type="project" value="UniProtKB-KW"/>
</dbReference>
<dbReference type="PANTHER" id="PTHR15493">
    <property type="entry name" value="F-BOX ONLY PROTEIN 5 AND 43"/>
    <property type="match status" value="1"/>
</dbReference>
<evidence type="ECO:0000256" key="4">
    <source>
        <dbReference type="ARBA" id="ARBA00022786"/>
    </source>
</evidence>
<accession>A7SPE7</accession>
<dbReference type="PANTHER" id="PTHR15493:SF9">
    <property type="entry name" value="GH14043P"/>
    <property type="match status" value="1"/>
</dbReference>
<dbReference type="GO" id="GO:0045835">
    <property type="term" value="P:negative regulation of meiotic nuclear division"/>
    <property type="evidence" value="ECO:0007669"/>
    <property type="project" value="InterPro"/>
</dbReference>
<gene>
    <name evidence="8" type="ORF">NEMVEDRAFT_v1g246560</name>
</gene>
<dbReference type="InterPro" id="IPR001810">
    <property type="entry name" value="F-box_dom"/>
</dbReference>
<dbReference type="InterPro" id="IPR044064">
    <property type="entry name" value="ZF_ZBR"/>
</dbReference>
<feature type="domain" description="ZBR-type" evidence="7">
    <location>
        <begin position="246"/>
        <end position="296"/>
    </location>
</feature>
<dbReference type="HOGENOM" id="CLU_850728_0_0_1"/>
<name>A7SPE7_NEMVE</name>
<dbReference type="GO" id="GO:0016567">
    <property type="term" value="P:protein ubiquitination"/>
    <property type="evidence" value="ECO:0007669"/>
    <property type="project" value="UniProtKB-UniPathway"/>
</dbReference>
<evidence type="ECO:0000256" key="2">
    <source>
        <dbReference type="ARBA" id="ARBA00022723"/>
    </source>
</evidence>
<keyword evidence="2" id="KW-0479">Metal-binding</keyword>